<comment type="similarity">
    <text evidence="3">Belongs to the class-V pyridoxal-phosphate-dependent aminotransferase family.</text>
</comment>
<keyword evidence="6" id="KW-0032">Aminotransferase</keyword>
<dbReference type="NCBIfam" id="TIGR01977">
    <property type="entry name" value="am_tr_V_EF2568"/>
    <property type="match status" value="1"/>
</dbReference>
<dbReference type="InterPro" id="IPR020578">
    <property type="entry name" value="Aminotrans_V_PyrdxlP_BS"/>
</dbReference>
<feature type="domain" description="Aminotransferase class V" evidence="5">
    <location>
        <begin position="3"/>
        <end position="373"/>
    </location>
</feature>
<keyword evidence="6" id="KW-0808">Transferase</keyword>
<keyword evidence="2" id="KW-0663">Pyridoxal phosphate</keyword>
<reference evidence="6 7" key="1">
    <citation type="submission" date="2023-04" db="EMBL/GenBank/DDBJ databases">
        <title>Fusibacter bizertensis strain WBS, isolated from littoral bottom sediments of the Arctic seas - biochemical and genomic analysis.</title>
        <authorList>
            <person name="Brioukhanov A.L."/>
        </authorList>
    </citation>
    <scope>NUCLEOTIDE SEQUENCE [LARGE SCALE GENOMIC DNA]</scope>
    <source>
        <strain evidence="6 7">WBS</strain>
    </source>
</reference>
<evidence type="ECO:0000256" key="1">
    <source>
        <dbReference type="ARBA" id="ARBA00001933"/>
    </source>
</evidence>
<organism evidence="6 7">
    <name type="scientific">Fusibacter bizertensis</name>
    <dbReference type="NCBI Taxonomy" id="1488331"/>
    <lineage>
        <taxon>Bacteria</taxon>
        <taxon>Bacillati</taxon>
        <taxon>Bacillota</taxon>
        <taxon>Clostridia</taxon>
        <taxon>Eubacteriales</taxon>
        <taxon>Eubacteriales Family XII. Incertae Sedis</taxon>
        <taxon>Fusibacter</taxon>
    </lineage>
</organism>
<dbReference type="InterPro" id="IPR015422">
    <property type="entry name" value="PyrdxlP-dep_Trfase_small"/>
</dbReference>
<dbReference type="Proteomes" id="UP001158045">
    <property type="component" value="Unassembled WGS sequence"/>
</dbReference>
<evidence type="ECO:0000256" key="4">
    <source>
        <dbReference type="RuleBase" id="RU004504"/>
    </source>
</evidence>
<dbReference type="SUPFAM" id="SSF53383">
    <property type="entry name" value="PLP-dependent transferases"/>
    <property type="match status" value="1"/>
</dbReference>
<dbReference type="Gene3D" id="3.40.640.10">
    <property type="entry name" value="Type I PLP-dependent aspartate aminotransferase-like (Major domain)"/>
    <property type="match status" value="1"/>
</dbReference>
<dbReference type="PANTHER" id="PTHR43586:SF4">
    <property type="entry name" value="ISOPENICILLIN N EPIMERASE"/>
    <property type="match status" value="1"/>
</dbReference>
<evidence type="ECO:0000256" key="3">
    <source>
        <dbReference type="RuleBase" id="RU004075"/>
    </source>
</evidence>
<dbReference type="InterPro" id="IPR010969">
    <property type="entry name" value="Cys_dSase-rel_unknwn_funct"/>
</dbReference>
<dbReference type="PROSITE" id="PS00595">
    <property type="entry name" value="AA_TRANSFER_CLASS_5"/>
    <property type="match status" value="1"/>
</dbReference>
<dbReference type="InterPro" id="IPR015421">
    <property type="entry name" value="PyrdxlP-dep_Trfase_major"/>
</dbReference>
<protein>
    <submittedName>
        <fullName evidence="6">Aminotransferase class V-fold PLP-dependent enzyme</fullName>
    </submittedName>
</protein>
<dbReference type="GO" id="GO:0008483">
    <property type="term" value="F:transaminase activity"/>
    <property type="evidence" value="ECO:0007669"/>
    <property type="project" value="UniProtKB-KW"/>
</dbReference>
<dbReference type="Gene3D" id="3.90.1150.10">
    <property type="entry name" value="Aspartate Aminotransferase, domain 1"/>
    <property type="match status" value="1"/>
</dbReference>
<accession>A0ABT6NA00</accession>
<name>A0ABT6NA00_9FIRM</name>
<sequence length="381" mass="42288">MNVYLDNSATSYPKPPKVEESIISAMRSYQGNAGRTTNTDGHELERQIYDTRLKVANFFGFKWIDHVIFTKNITESINLFLNGYLEPNDVVLYSGIEHNAVARPLEQLKANRNIVPVKINCNQHGQIDLVQLEHQLSKHPKLLVINHASNVSGDIQDLAAIGSLTKQYGVPLFVDAAQSGGVIDIDMQQLNIDVLGFTGHKSLLGPQGIGGLLISPTLAKCTKPLCYGGTGSLSEDLEQPDLMPDKFESGTSNVLGIMGLKAGLEFLESIDRREHLKTERKYILKLQEFLLGKEDVVIIGNPDVNYRTPVISFYTHHIDISDLAFKLSKDFGIVNRVGLHCAPLAHETYQSFPYGTIRLSTSFFTTEAEIDYVIVSLETLL</sequence>
<dbReference type="RefSeq" id="WP_281093041.1">
    <property type="nucleotide sequence ID" value="NZ_JARYZI010000002.1"/>
</dbReference>
<keyword evidence="7" id="KW-1185">Reference proteome</keyword>
<gene>
    <name evidence="6" type="ORF">QE109_03665</name>
</gene>
<evidence type="ECO:0000259" key="5">
    <source>
        <dbReference type="Pfam" id="PF00266"/>
    </source>
</evidence>
<dbReference type="Pfam" id="PF00266">
    <property type="entry name" value="Aminotran_5"/>
    <property type="match status" value="1"/>
</dbReference>
<evidence type="ECO:0000256" key="2">
    <source>
        <dbReference type="ARBA" id="ARBA00022898"/>
    </source>
</evidence>
<dbReference type="EMBL" id="JARYZI010000002">
    <property type="protein sequence ID" value="MDH8677229.1"/>
    <property type="molecule type" value="Genomic_DNA"/>
</dbReference>
<dbReference type="PANTHER" id="PTHR43586">
    <property type="entry name" value="CYSTEINE DESULFURASE"/>
    <property type="match status" value="1"/>
</dbReference>
<evidence type="ECO:0000313" key="6">
    <source>
        <dbReference type="EMBL" id="MDH8677229.1"/>
    </source>
</evidence>
<comment type="caution">
    <text evidence="6">The sequence shown here is derived from an EMBL/GenBank/DDBJ whole genome shotgun (WGS) entry which is preliminary data.</text>
</comment>
<evidence type="ECO:0000313" key="7">
    <source>
        <dbReference type="Proteomes" id="UP001158045"/>
    </source>
</evidence>
<comment type="cofactor">
    <cofactor evidence="1 4">
        <name>pyridoxal 5'-phosphate</name>
        <dbReference type="ChEBI" id="CHEBI:597326"/>
    </cofactor>
</comment>
<dbReference type="InterPro" id="IPR015424">
    <property type="entry name" value="PyrdxlP-dep_Trfase"/>
</dbReference>
<proteinExistence type="inferred from homology"/>
<dbReference type="InterPro" id="IPR000192">
    <property type="entry name" value="Aminotrans_V_dom"/>
</dbReference>